<name>A0A0N0GKV7_9NEIS</name>
<evidence type="ECO:0000313" key="2">
    <source>
        <dbReference type="Proteomes" id="UP000037939"/>
    </source>
</evidence>
<dbReference type="EMBL" id="LAQT01000038">
    <property type="protein sequence ID" value="KPC49214.1"/>
    <property type="molecule type" value="Genomic_DNA"/>
</dbReference>
<dbReference type="AlphaFoldDB" id="A0A0N0GKV7"/>
<gene>
    <name evidence="1" type="ORF">WG78_21880</name>
</gene>
<dbReference type="STRING" id="857265.WG78_21880"/>
<dbReference type="OrthoDB" id="8448116at2"/>
<dbReference type="PATRIC" id="fig|857265.3.peg.4482"/>
<proteinExistence type="predicted"/>
<evidence type="ECO:0000313" key="1">
    <source>
        <dbReference type="EMBL" id="KPC49214.1"/>
    </source>
</evidence>
<dbReference type="Gene3D" id="3.40.50.1240">
    <property type="entry name" value="Phosphoglycerate mutase-like"/>
    <property type="match status" value="1"/>
</dbReference>
<evidence type="ECO:0008006" key="3">
    <source>
        <dbReference type="Google" id="ProtNLM"/>
    </source>
</evidence>
<sequence length="187" mass="20111">MSANRIMLIRHAEKPEATPLSGGVNLDGGANTEALSVRGWARAGALAVLLAPSSEMIVDARIAIPNALFACPARKPGESERAVQTLQPLAAKLGIEINTRFGRGDEAALAIAATETEGTVLIAWEHKALPMLARAIVGKHVSVPEHWPSDRFDVIWLLEQMEHAQPWYFRQVPQLLLAGDTGVTPEG</sequence>
<protein>
    <recommendedName>
        <fullName evidence="3">Histidine phosphatase superfamily (Branch 1)</fullName>
    </recommendedName>
</protein>
<dbReference type="InterPro" id="IPR029033">
    <property type="entry name" value="His_PPase_superfam"/>
</dbReference>
<accession>A0A0N0GKV7</accession>
<keyword evidence="2" id="KW-1185">Reference proteome</keyword>
<organism evidence="1 2">
    <name type="scientific">Amantichitinum ursilacus</name>
    <dbReference type="NCBI Taxonomy" id="857265"/>
    <lineage>
        <taxon>Bacteria</taxon>
        <taxon>Pseudomonadati</taxon>
        <taxon>Pseudomonadota</taxon>
        <taxon>Betaproteobacteria</taxon>
        <taxon>Neisseriales</taxon>
        <taxon>Chitinibacteraceae</taxon>
        <taxon>Amantichitinum</taxon>
    </lineage>
</organism>
<comment type="caution">
    <text evidence="1">The sequence shown here is derived from an EMBL/GenBank/DDBJ whole genome shotgun (WGS) entry which is preliminary data.</text>
</comment>
<reference evidence="1 2" key="1">
    <citation type="submission" date="2015-07" db="EMBL/GenBank/DDBJ databases">
        <title>Draft genome sequence of the Amantichitinum ursilacus IGB-41, a new chitin-degrading bacterium.</title>
        <authorList>
            <person name="Kirstahler P."/>
            <person name="Guenther M."/>
            <person name="Grumaz C."/>
            <person name="Rupp S."/>
            <person name="Zibek S."/>
            <person name="Sohn K."/>
        </authorList>
    </citation>
    <scope>NUCLEOTIDE SEQUENCE [LARGE SCALE GENOMIC DNA]</scope>
    <source>
        <strain evidence="1 2">IGB-41</strain>
    </source>
</reference>
<dbReference type="Proteomes" id="UP000037939">
    <property type="component" value="Unassembled WGS sequence"/>
</dbReference>
<dbReference type="RefSeq" id="WP_053939935.1">
    <property type="nucleotide sequence ID" value="NZ_LAQT01000038.1"/>
</dbReference>